<dbReference type="NCBIfam" id="TIGR00843">
    <property type="entry name" value="benE"/>
    <property type="match status" value="1"/>
</dbReference>
<proteinExistence type="predicted"/>
<feature type="transmembrane region" description="Helical" evidence="1">
    <location>
        <begin position="215"/>
        <end position="234"/>
    </location>
</feature>
<feature type="transmembrane region" description="Helical" evidence="1">
    <location>
        <begin position="177"/>
        <end position="195"/>
    </location>
</feature>
<accession>A0A085VCM1</accession>
<keyword evidence="1" id="KW-0472">Membrane</keyword>
<feature type="transmembrane region" description="Helical" evidence="1">
    <location>
        <begin position="255"/>
        <end position="279"/>
    </location>
</feature>
<dbReference type="PATRIC" id="fig|317.174.peg.1198"/>
<dbReference type="GO" id="GO:0042925">
    <property type="term" value="F:benzoate transmembrane transporter activity"/>
    <property type="evidence" value="ECO:0007669"/>
    <property type="project" value="InterPro"/>
</dbReference>
<feature type="transmembrane region" description="Helical" evidence="1">
    <location>
        <begin position="328"/>
        <end position="349"/>
    </location>
</feature>
<name>A0A085VCM1_PSESX</name>
<organism evidence="2 3">
    <name type="scientific">Pseudomonas syringae</name>
    <dbReference type="NCBI Taxonomy" id="317"/>
    <lineage>
        <taxon>Bacteria</taxon>
        <taxon>Pseudomonadati</taxon>
        <taxon>Pseudomonadota</taxon>
        <taxon>Gammaproteobacteria</taxon>
        <taxon>Pseudomonadales</taxon>
        <taxon>Pseudomonadaceae</taxon>
        <taxon>Pseudomonas</taxon>
    </lineage>
</organism>
<feature type="transmembrane region" description="Helical" evidence="1">
    <location>
        <begin position="299"/>
        <end position="321"/>
    </location>
</feature>
<feature type="transmembrane region" description="Helical" evidence="1">
    <location>
        <begin position="129"/>
        <end position="147"/>
    </location>
</feature>
<gene>
    <name evidence="2" type="ORF">IV02_05885</name>
</gene>
<comment type="caution">
    <text evidence="2">The sequence shown here is derived from an EMBL/GenBank/DDBJ whole genome shotgun (WGS) entry which is preliminary data.</text>
</comment>
<dbReference type="Pfam" id="PF03594">
    <property type="entry name" value="BenE"/>
    <property type="match status" value="1"/>
</dbReference>
<dbReference type="AlphaFoldDB" id="A0A085VCM1"/>
<sequence>MTDTTQAPLRPLADSSASAIVAGFIAMMTGCTSSLVLMFQAGQAAGLTTAQISSWIWALFMGMAVCSIGLSLRYRTPITVAWSTPGAALLVTSLGGVAYPEAIGAFITCAVLVMICGLTGSFERLVKRLPASLAAALLAGILFKIGSEIFVAAQHRTALVLGMFFTYLIVKRLSPRYAVLGALLVGVALAGLLGLLDFSGFALEVALPVWTTPEFSLAATISIGIPLFVVAMTSQNMPGIAVLRADGYQVPASPLISATGIASLILAPFGSHGINLAAISAAICTGPHAHEDRDKRYTAAVWCGIFYGIAGIFGATLAALFAAFPKELVLSIAALALFGSIINGLTVAMTEPKEREAALITFMVTASGLTLFSIGSAFWGIVAGVLTLLILNGRRG</sequence>
<feature type="transmembrane region" description="Helical" evidence="1">
    <location>
        <begin position="54"/>
        <end position="72"/>
    </location>
</feature>
<dbReference type="RefSeq" id="WP_020292876.1">
    <property type="nucleotide sequence ID" value="NZ_JPQT01000085.1"/>
</dbReference>
<evidence type="ECO:0000256" key="1">
    <source>
        <dbReference type="SAM" id="Phobius"/>
    </source>
</evidence>
<keyword evidence="1" id="KW-1133">Transmembrane helix</keyword>
<dbReference type="Proteomes" id="UP000028643">
    <property type="component" value="Unassembled WGS sequence"/>
</dbReference>
<dbReference type="InterPro" id="IPR004711">
    <property type="entry name" value="Benzoate_Transporter"/>
</dbReference>
<evidence type="ECO:0000313" key="3">
    <source>
        <dbReference type="Proteomes" id="UP000028643"/>
    </source>
</evidence>
<feature type="transmembrane region" description="Helical" evidence="1">
    <location>
        <begin position="103"/>
        <end position="122"/>
    </location>
</feature>
<keyword evidence="1" id="KW-0812">Transmembrane</keyword>
<dbReference type="EMBL" id="JPQT01000085">
    <property type="protein sequence ID" value="KFE53184.1"/>
    <property type="molecule type" value="Genomic_DNA"/>
</dbReference>
<feature type="transmembrane region" description="Helical" evidence="1">
    <location>
        <begin position="20"/>
        <end position="42"/>
    </location>
</feature>
<protein>
    <submittedName>
        <fullName evidence="2">Membrane protein</fullName>
    </submittedName>
</protein>
<evidence type="ECO:0000313" key="2">
    <source>
        <dbReference type="EMBL" id="KFE53184.1"/>
    </source>
</evidence>
<reference evidence="2 3" key="1">
    <citation type="submission" date="2014-07" db="EMBL/GenBank/DDBJ databases">
        <title>Draft Genome Sequences of Environmental Pseudomonas syringae strains.</title>
        <authorList>
            <person name="Baltrus D.A."/>
            <person name="Berge O."/>
            <person name="Morris C."/>
        </authorList>
    </citation>
    <scope>NUCLEOTIDE SEQUENCE [LARGE SCALE GENOMIC DNA]</scope>
    <source>
        <strain evidence="2 3">CEB003</strain>
    </source>
</reference>
<feature type="transmembrane region" description="Helical" evidence="1">
    <location>
        <begin position="369"/>
        <end position="391"/>
    </location>
</feature>
<dbReference type="GO" id="GO:0005886">
    <property type="term" value="C:plasma membrane"/>
    <property type="evidence" value="ECO:0007669"/>
    <property type="project" value="TreeGrafter"/>
</dbReference>
<dbReference type="PANTHER" id="PTHR30199">
    <property type="entry name" value="MFS FAMILY TRANSPORTER, PREDICTED SUBSTRATE BENZOATE"/>
    <property type="match status" value="1"/>
</dbReference>
<dbReference type="PANTHER" id="PTHR30199:SF0">
    <property type="entry name" value="INNER MEMBRANE PROTEIN YDCO"/>
    <property type="match status" value="1"/>
</dbReference>